<dbReference type="OrthoDB" id="7800844at2"/>
<evidence type="ECO:0000256" key="2">
    <source>
        <dbReference type="SAM" id="Phobius"/>
    </source>
</evidence>
<proteinExistence type="predicted"/>
<dbReference type="EMBL" id="PDZR01000013">
    <property type="protein sequence ID" value="PNG25649.1"/>
    <property type="molecule type" value="Genomic_DNA"/>
</dbReference>
<feature type="compositionally biased region" description="Basic and acidic residues" evidence="1">
    <location>
        <begin position="1"/>
        <end position="15"/>
    </location>
</feature>
<keyword evidence="2" id="KW-0472">Membrane</keyword>
<name>A0A2J7TFW6_METSI</name>
<dbReference type="PANTHER" id="PTHR32309">
    <property type="entry name" value="TYROSINE-PROTEIN KINASE"/>
    <property type="match status" value="1"/>
</dbReference>
<dbReference type="Proteomes" id="UP000236286">
    <property type="component" value="Unassembled WGS sequence"/>
</dbReference>
<feature type="transmembrane region" description="Helical" evidence="2">
    <location>
        <begin position="383"/>
        <end position="404"/>
    </location>
</feature>
<dbReference type="GO" id="GO:0005886">
    <property type="term" value="C:plasma membrane"/>
    <property type="evidence" value="ECO:0007669"/>
    <property type="project" value="TreeGrafter"/>
</dbReference>
<accession>A0A2J7TFW6</accession>
<comment type="caution">
    <text evidence="3">The sequence shown here is derived from an EMBL/GenBank/DDBJ whole genome shotgun (WGS) entry which is preliminary data.</text>
</comment>
<evidence type="ECO:0008006" key="5">
    <source>
        <dbReference type="Google" id="ProtNLM"/>
    </source>
</evidence>
<dbReference type="RefSeq" id="WP_102844000.1">
    <property type="nucleotide sequence ID" value="NZ_PDZR01000013.1"/>
</dbReference>
<evidence type="ECO:0000313" key="3">
    <source>
        <dbReference type="EMBL" id="PNG25649.1"/>
    </source>
</evidence>
<protein>
    <recommendedName>
        <fullName evidence="5">Capsule biosynthesis protein</fullName>
    </recommendedName>
</protein>
<keyword evidence="2" id="KW-0812">Transmembrane</keyword>
<dbReference type="PANTHER" id="PTHR32309:SF13">
    <property type="entry name" value="FERRIC ENTEROBACTIN TRANSPORT PROTEIN FEPE"/>
    <property type="match status" value="1"/>
</dbReference>
<evidence type="ECO:0000256" key="1">
    <source>
        <dbReference type="SAM" id="MobiDB-lite"/>
    </source>
</evidence>
<dbReference type="GO" id="GO:0004713">
    <property type="term" value="F:protein tyrosine kinase activity"/>
    <property type="evidence" value="ECO:0007669"/>
    <property type="project" value="TreeGrafter"/>
</dbReference>
<reference evidence="3 4" key="1">
    <citation type="submission" date="2017-10" db="EMBL/GenBank/DDBJ databases">
        <title>Genome announcement of Methylocella silvestris TVC from permafrost.</title>
        <authorList>
            <person name="Wang J."/>
            <person name="Geng K."/>
            <person name="Ul-Haque F."/>
            <person name="Crombie A.T."/>
            <person name="Street L.E."/>
            <person name="Wookey P.A."/>
            <person name="Murrell J.C."/>
            <person name="Pratscher J."/>
        </authorList>
    </citation>
    <scope>NUCLEOTIDE SEQUENCE [LARGE SCALE GENOMIC DNA]</scope>
    <source>
        <strain evidence="3 4">TVC</strain>
    </source>
</reference>
<organism evidence="3 4">
    <name type="scientific">Methylocella silvestris</name>
    <dbReference type="NCBI Taxonomy" id="199596"/>
    <lineage>
        <taxon>Bacteria</taxon>
        <taxon>Pseudomonadati</taxon>
        <taxon>Pseudomonadota</taxon>
        <taxon>Alphaproteobacteria</taxon>
        <taxon>Hyphomicrobiales</taxon>
        <taxon>Beijerinckiaceae</taxon>
        <taxon>Methylocella</taxon>
    </lineage>
</organism>
<feature type="transmembrane region" description="Helical" evidence="2">
    <location>
        <begin position="51"/>
        <end position="71"/>
    </location>
</feature>
<sequence length="411" mass="45976">MSETRLERQPDDRHPAGTAEESAVEHFVLREDLRRVSVPIDQFGSWRWHQLSFALCVALPILIAGVYYGLIAADKYAAEFRFSIRTASDLVPDQDMVSMLLGKGGQSDIGRLPYMAASYLRSRNAVRDLNASISLRAMFSRPQADFLSRFDASGNDDRLWDYWQSMISVNVDRVSGLVLVRVLAFIPDDAMAIAQALQKATERMIDDVARRARKDALAMAGQEVERAGVRYAAALTGLRDVRNQEGTVDPQVTIDLAAKTLLGVVKEKLALERQRDANLKIVSSDAPQQRVLLEQIKALDAQILAQTQAMTSQNGDAKTAARTISLFEQQELERRFSQRLLEVALAAYEKAREEAERQHVYLAAFVPPQKPDIAEYPRRARSVAFVGVSAFGLWVVMMLLIAGVRDRMHLD</sequence>
<dbReference type="AlphaFoldDB" id="A0A2J7TFW6"/>
<evidence type="ECO:0000313" key="4">
    <source>
        <dbReference type="Proteomes" id="UP000236286"/>
    </source>
</evidence>
<gene>
    <name evidence="3" type="ORF">CR492_12025</name>
</gene>
<feature type="region of interest" description="Disordered" evidence="1">
    <location>
        <begin position="1"/>
        <end position="21"/>
    </location>
</feature>
<keyword evidence="2" id="KW-1133">Transmembrane helix</keyword>
<dbReference type="InterPro" id="IPR050445">
    <property type="entry name" value="Bact_polysacc_biosynth/exp"/>
</dbReference>